<reference evidence="2 3" key="1">
    <citation type="journal article" date="2023" name="BMC Biotechnol.">
        <title>Vitis rotundifolia cv Carlos genome sequencing.</title>
        <authorList>
            <person name="Huff M."/>
            <person name="Hulse-Kemp A."/>
            <person name="Scheffler B."/>
            <person name="Youngblood R."/>
            <person name="Simpson S."/>
            <person name="Babiker E."/>
            <person name="Staton M."/>
        </authorList>
    </citation>
    <scope>NUCLEOTIDE SEQUENCE [LARGE SCALE GENOMIC DNA]</scope>
    <source>
        <tissue evidence="2">Leaf</tissue>
    </source>
</reference>
<keyword evidence="3" id="KW-1185">Reference proteome</keyword>
<sequence>MRPASTKSLQQLVEIARNPVASATILSSLNVGNDDKKKQSREKKSSDRSMTSREDYTNVDSVGELILQINRRCHYSNNVGSTHHFPVFHTHLLQLISNTKTTTVNLSHVTMLTNHPWNTT</sequence>
<feature type="region of interest" description="Disordered" evidence="1">
    <location>
        <begin position="26"/>
        <end position="56"/>
    </location>
</feature>
<evidence type="ECO:0000313" key="2">
    <source>
        <dbReference type="EMBL" id="KAJ9703388.1"/>
    </source>
</evidence>
<accession>A0AA39E0B0</accession>
<dbReference type="EMBL" id="JARBHA010000004">
    <property type="protein sequence ID" value="KAJ9703388.1"/>
    <property type="molecule type" value="Genomic_DNA"/>
</dbReference>
<feature type="compositionally biased region" description="Basic and acidic residues" evidence="1">
    <location>
        <begin position="33"/>
        <end position="56"/>
    </location>
</feature>
<evidence type="ECO:0000256" key="1">
    <source>
        <dbReference type="SAM" id="MobiDB-lite"/>
    </source>
</evidence>
<organism evidence="2 3">
    <name type="scientific">Vitis rotundifolia</name>
    <name type="common">Muscadine grape</name>
    <dbReference type="NCBI Taxonomy" id="103349"/>
    <lineage>
        <taxon>Eukaryota</taxon>
        <taxon>Viridiplantae</taxon>
        <taxon>Streptophyta</taxon>
        <taxon>Embryophyta</taxon>
        <taxon>Tracheophyta</taxon>
        <taxon>Spermatophyta</taxon>
        <taxon>Magnoliopsida</taxon>
        <taxon>eudicotyledons</taxon>
        <taxon>Gunneridae</taxon>
        <taxon>Pentapetalae</taxon>
        <taxon>rosids</taxon>
        <taxon>Vitales</taxon>
        <taxon>Vitaceae</taxon>
        <taxon>Viteae</taxon>
        <taxon>Vitis</taxon>
    </lineage>
</organism>
<protein>
    <submittedName>
        <fullName evidence="2">Uncharacterized protein</fullName>
    </submittedName>
</protein>
<name>A0AA39E0B0_VITRO</name>
<gene>
    <name evidence="2" type="ORF">PVL29_004962</name>
</gene>
<proteinExistence type="predicted"/>
<dbReference type="Proteomes" id="UP001168098">
    <property type="component" value="Unassembled WGS sequence"/>
</dbReference>
<comment type="caution">
    <text evidence="2">The sequence shown here is derived from an EMBL/GenBank/DDBJ whole genome shotgun (WGS) entry which is preliminary data.</text>
</comment>
<dbReference type="AlphaFoldDB" id="A0AA39E0B0"/>
<evidence type="ECO:0000313" key="3">
    <source>
        <dbReference type="Proteomes" id="UP001168098"/>
    </source>
</evidence>